<reference evidence="6" key="1">
    <citation type="submission" date="2015-05" db="EMBL/GenBank/DDBJ databases">
        <authorList>
            <person name="Wang D.B."/>
            <person name="Wang M."/>
        </authorList>
    </citation>
    <scope>NUCLEOTIDE SEQUENCE</scope>
    <source>
        <strain evidence="6">36-1</strain>
    </source>
</reference>
<proteinExistence type="inferred from homology"/>
<dbReference type="InterPro" id="IPR012475">
    <property type="entry name" value="Fungal_lectin"/>
</dbReference>
<evidence type="ECO:0000256" key="4">
    <source>
        <dbReference type="SAM" id="SignalP"/>
    </source>
</evidence>
<dbReference type="Gene3D" id="2.120.10.70">
    <property type="entry name" value="Fucose-specific lectin"/>
    <property type="match status" value="1"/>
</dbReference>
<evidence type="ECO:0000313" key="5">
    <source>
        <dbReference type="EMBL" id="KAK4090480.1"/>
    </source>
</evidence>
<evidence type="ECO:0000313" key="6">
    <source>
        <dbReference type="EMBL" id="PWI70754.1"/>
    </source>
</evidence>
<dbReference type="EMBL" id="LCWV01000008">
    <property type="protein sequence ID" value="PWI70754.1"/>
    <property type="molecule type" value="Genomic_DNA"/>
</dbReference>
<feature type="signal peptide" evidence="4">
    <location>
        <begin position="1"/>
        <end position="19"/>
    </location>
</feature>
<dbReference type="Proteomes" id="UP000245956">
    <property type="component" value="Unassembled WGS sequence"/>
</dbReference>
<comment type="caution">
    <text evidence="6">The sequence shown here is derived from an EMBL/GenBank/DDBJ whole genome shotgun (WGS) entry which is preliminary data.</text>
</comment>
<dbReference type="SUPFAM" id="SSF89372">
    <property type="entry name" value="Fucose-specific lectin"/>
    <property type="match status" value="1"/>
</dbReference>
<dbReference type="AlphaFoldDB" id="A0A2U3E8F3"/>
<feature type="chain" id="PRO_5015625142" evidence="4">
    <location>
        <begin position="20"/>
        <end position="821"/>
    </location>
</feature>
<keyword evidence="4" id="KW-0732">Signal</keyword>
<sequence length="821" mass="88519">MKFLTNILILGALAAPILASALPQPQDGDFDSLLSPNPEYDDGVEVFGKKVRKLPDGFCIPARYLFYISPSANEIASAEVQGRVQPVVLFHPPEVRIVVIQDCSDLNSARKLLFLTWQLFDDALRELLIGLFHGRRSDCQPRPHAAMDGQAHYGLQPPNLYPSVDQGLGALTFAVFYFLWTTFVAQWMHRAIIMASPLSTVSASSPRQAHTEYADGLEAYIPGTQDYYDQEWSTTGRESGFDHFAPRGSAQAYGQGPESSIPATYGAFTPTRSATEYGSGLESFTPSSDLKEVHNPAGGKEVYHPGAEMEAYTARGGARLQEARIFGLRRRAFWIVLAIVLIVVIAAAVGGGVGGTLANRHNDDSDASSNGGSSGSLVDAMSILPSTSLAAVNFTDQYGYDNLLVFYQLRSLALAQSAFNSSTGRWSMLLVNNDTGTIKNGTALSASIFWRSKESRDTRVYYTSPDNKIYGLVVGGQGIATTEASWSPVAGVSGSFLAAPNSRLVSSGKENADSYEGDFLMYQDMSGVIRVQRRENKNDGNDGGKAGQWSSSNVPFQLGRATNGSGMALIPIYNTGLRALNLFYNNETGGKTLTHAKLMHNTAWTGESLPTGLDEGETVTAFSWGYNGTEVHDKKPRRRSRRNLVGAKSNATVHVLTLKTGRNVQLTAFSGGQWSFKGDVPGIRKRGQAPRMVAASQAGRLYGVVSSGSGDGVEIVEWKWKSGEEYEEVGVVDAAIAKRHLDSPSTSASVQVPAWAVAAARAHPPHAVTPYGRRRLNINNVRDTPDPSGHPGASFRKGQVDVMVVARGMAGRAGWPGREAT</sequence>
<evidence type="ECO:0000313" key="8">
    <source>
        <dbReference type="Proteomes" id="UP001287286"/>
    </source>
</evidence>
<evidence type="ECO:0000256" key="3">
    <source>
        <dbReference type="SAM" id="Phobius"/>
    </source>
</evidence>
<comment type="similarity">
    <text evidence="1">Belongs to the fungal fucose-specific lectin family.</text>
</comment>
<name>A0A2U3E8F3_PURLI</name>
<keyword evidence="3" id="KW-0812">Transmembrane</keyword>
<evidence type="ECO:0000313" key="7">
    <source>
        <dbReference type="Proteomes" id="UP000245956"/>
    </source>
</evidence>
<keyword evidence="3" id="KW-0472">Membrane</keyword>
<evidence type="ECO:0000256" key="2">
    <source>
        <dbReference type="SAM" id="MobiDB-lite"/>
    </source>
</evidence>
<dbReference type="Proteomes" id="UP001287286">
    <property type="component" value="Unassembled WGS sequence"/>
</dbReference>
<accession>A0A2U3E8F3</accession>
<dbReference type="Pfam" id="PF07938">
    <property type="entry name" value="Fungal_lectin"/>
    <property type="match status" value="1"/>
</dbReference>
<keyword evidence="3" id="KW-1133">Transmembrane helix</keyword>
<feature type="transmembrane region" description="Helical" evidence="3">
    <location>
        <begin position="332"/>
        <end position="353"/>
    </location>
</feature>
<dbReference type="EMBL" id="JAWRVI010000015">
    <property type="protein sequence ID" value="KAK4090480.1"/>
    <property type="molecule type" value="Genomic_DNA"/>
</dbReference>
<organism evidence="6 7">
    <name type="scientific">Purpureocillium lilacinum</name>
    <name type="common">Paecilomyces lilacinus</name>
    <dbReference type="NCBI Taxonomy" id="33203"/>
    <lineage>
        <taxon>Eukaryota</taxon>
        <taxon>Fungi</taxon>
        <taxon>Dikarya</taxon>
        <taxon>Ascomycota</taxon>
        <taxon>Pezizomycotina</taxon>
        <taxon>Sordariomycetes</taxon>
        <taxon>Hypocreomycetidae</taxon>
        <taxon>Hypocreales</taxon>
        <taxon>Ophiocordycipitaceae</taxon>
        <taxon>Purpureocillium</taxon>
    </lineage>
</organism>
<protein>
    <submittedName>
        <fullName evidence="6">Uncharacterized protein</fullName>
    </submittedName>
</protein>
<reference evidence="5 8" key="4">
    <citation type="journal article" date="2024" name="Microbiol. Resour. Announc.">
        <title>Genome annotations for the ascomycete fungi Trichoderma harzianum, Trichoderma aggressivum, and Purpureocillium lilacinum.</title>
        <authorList>
            <person name="Beijen E.P.W."/>
            <person name="Ohm R.A."/>
        </authorList>
    </citation>
    <scope>NUCLEOTIDE SEQUENCE [LARGE SCALE GENOMIC DNA]</scope>
    <source>
        <strain evidence="5 8">CBS 150709</strain>
    </source>
</reference>
<reference evidence="6 7" key="2">
    <citation type="journal article" date="2016" name="Front. Microbiol.">
        <title>Genome and transcriptome sequences reveal the specific parasitism of the nematophagous Purpureocillium lilacinum 36-1.</title>
        <authorList>
            <person name="Xie J."/>
            <person name="Li S."/>
            <person name="Mo C."/>
            <person name="Xiao X."/>
            <person name="Peng D."/>
            <person name="Wang G."/>
            <person name="Xiao Y."/>
        </authorList>
    </citation>
    <scope>NUCLEOTIDE SEQUENCE [LARGE SCALE GENOMIC DNA]</scope>
    <source>
        <strain evidence="6 7">36-1</strain>
    </source>
</reference>
<reference evidence="5" key="3">
    <citation type="submission" date="2023-11" db="EMBL/GenBank/DDBJ databases">
        <authorList>
            <person name="Beijen E."/>
            <person name="Ohm R.A."/>
        </authorList>
    </citation>
    <scope>NUCLEOTIDE SEQUENCE</scope>
    <source>
        <strain evidence="5">CBS 150709</strain>
    </source>
</reference>
<feature type="transmembrane region" description="Helical" evidence="3">
    <location>
        <begin position="167"/>
        <end position="188"/>
    </location>
</feature>
<keyword evidence="8" id="KW-1185">Reference proteome</keyword>
<gene>
    <name evidence="6" type="ORF">PCL_12122</name>
    <name evidence="5" type="ORF">Purlil1_5152</name>
</gene>
<feature type="region of interest" description="Disordered" evidence="2">
    <location>
        <begin position="778"/>
        <end position="797"/>
    </location>
</feature>
<evidence type="ECO:0000256" key="1">
    <source>
        <dbReference type="ARBA" id="ARBA00009042"/>
    </source>
</evidence>